<keyword evidence="6" id="KW-1185">Reference proteome</keyword>
<evidence type="ECO:0000259" key="3">
    <source>
        <dbReference type="Pfam" id="PF15608"/>
    </source>
</evidence>
<evidence type="ECO:0000259" key="4">
    <source>
        <dbReference type="Pfam" id="PF15609"/>
    </source>
</evidence>
<accession>A0ABM6AXU2</accession>
<evidence type="ECO:0000259" key="1">
    <source>
        <dbReference type="Pfam" id="PF11202"/>
    </source>
</evidence>
<dbReference type="InterPro" id="IPR011215">
    <property type="entry name" value="StiP_N"/>
</dbReference>
<feature type="domain" description="TRSP" evidence="2">
    <location>
        <begin position="292"/>
        <end position="420"/>
    </location>
</feature>
<gene>
    <name evidence="5" type="ORF">SAM40697_2234</name>
</gene>
<dbReference type="Pfam" id="PF12500">
    <property type="entry name" value="TRSP"/>
    <property type="match status" value="1"/>
</dbReference>
<keyword evidence="5" id="KW-0808">Transferase</keyword>
<name>A0ABM6AXU2_STRAM</name>
<keyword evidence="5" id="KW-0328">Glycosyltransferase</keyword>
<dbReference type="CDD" id="cd06223">
    <property type="entry name" value="PRTases_typeI"/>
    <property type="match status" value="1"/>
</dbReference>
<evidence type="ECO:0000313" key="6">
    <source>
        <dbReference type="Proteomes" id="UP000076720"/>
    </source>
</evidence>
<dbReference type="GO" id="GO:0016757">
    <property type="term" value="F:glycosyltransferase activity"/>
    <property type="evidence" value="ECO:0007669"/>
    <property type="project" value="UniProtKB-KW"/>
</dbReference>
<feature type="domain" description="Orotate phosphoribosyltransferase-like" evidence="4">
    <location>
        <begin position="53"/>
        <end position="240"/>
    </location>
</feature>
<dbReference type="InterPro" id="IPR028157">
    <property type="entry name" value="PELOTA_dom"/>
</dbReference>
<dbReference type="SUPFAM" id="SSF53271">
    <property type="entry name" value="PRTase-like"/>
    <property type="match status" value="1"/>
</dbReference>
<dbReference type="InterPro" id="IPR000836">
    <property type="entry name" value="PRTase_dom"/>
</dbReference>
<reference evidence="6" key="1">
    <citation type="submission" date="2015-10" db="EMBL/GenBank/DDBJ databases">
        <title>Complete genome sequence of Streptomyces ambofaciens DSM 40697.</title>
        <authorList>
            <person name="Thibessard A."/>
            <person name="Leblond P."/>
        </authorList>
    </citation>
    <scope>NUCLEOTIDE SEQUENCE [LARGE SCALE GENOMIC DNA]</scope>
    <source>
        <strain evidence="6">DSM 40697</strain>
    </source>
</reference>
<protein>
    <submittedName>
        <fullName evidence="5">Phosphoribosyltransferase</fullName>
    </submittedName>
</protein>
<reference evidence="5 6" key="2">
    <citation type="journal article" date="2016" name="Genome Announc.">
        <title>Complete Genome Sequence of Streptomyces ambofaciens DSM 40697, a Paradigm for Genome Plasticity Studies.</title>
        <authorList>
            <person name="Thibessard A."/>
            <person name="Leblond P."/>
        </authorList>
    </citation>
    <scope>NUCLEOTIDE SEQUENCE [LARGE SCALE GENOMIC DNA]</scope>
    <source>
        <strain evidence="5 6">DSM 40697</strain>
    </source>
</reference>
<dbReference type="Gene3D" id="3.40.50.2020">
    <property type="match status" value="1"/>
</dbReference>
<dbReference type="Pfam" id="PF15608">
    <property type="entry name" value="PELOTA_1"/>
    <property type="match status" value="1"/>
</dbReference>
<proteinExistence type="predicted"/>
<dbReference type="InterPro" id="IPR029057">
    <property type="entry name" value="PRTase-like"/>
</dbReference>
<dbReference type="Pfam" id="PF11202">
    <property type="entry name" value="StiP"/>
    <property type="match status" value="1"/>
</dbReference>
<feature type="domain" description="PELOTA RNA-binding" evidence="3">
    <location>
        <begin position="746"/>
        <end position="825"/>
    </location>
</feature>
<evidence type="ECO:0000259" key="2">
    <source>
        <dbReference type="Pfam" id="PF12500"/>
    </source>
</evidence>
<organism evidence="5 6">
    <name type="scientific">Streptomyces ambofaciens</name>
    <dbReference type="NCBI Taxonomy" id="1889"/>
    <lineage>
        <taxon>Bacteria</taxon>
        <taxon>Bacillati</taxon>
        <taxon>Actinomycetota</taxon>
        <taxon>Actinomycetes</taxon>
        <taxon>Kitasatosporales</taxon>
        <taxon>Streptomycetaceae</taxon>
        <taxon>Streptomyces</taxon>
    </lineage>
</organism>
<dbReference type="InterPro" id="IPR041688">
    <property type="entry name" value="PRTase_2"/>
</dbReference>
<dbReference type="Proteomes" id="UP000076720">
    <property type="component" value="Chromosome"/>
</dbReference>
<dbReference type="Pfam" id="PF15609">
    <property type="entry name" value="PRTase_2"/>
    <property type="match status" value="1"/>
</dbReference>
<dbReference type="EMBL" id="CP012949">
    <property type="protein sequence ID" value="ANB06194.1"/>
    <property type="molecule type" value="Genomic_DNA"/>
</dbReference>
<sequence>MTDARTHAAVDNGRHEYMTERAPAEGRAEVWSGSWVAERLGVELAGDDTLTCLLGLALRRNPKRAHLLVSNVLGKHVPQSPSVVYGHGVALGRRVRDLLGDEEAERAVVLGYAETATGLGHSVADGLGPAPYLHSTRRPVAGVARAGGFEESHSHATSHLLLPEDPALLAGDGALVLVDDEFSTGNTVLNTVRALHERYPRERYVVVALVDMRSPADAGRLEEFAREIGARVDLVTAASGTVRLPPGVLDKGRELVARYEDEGTRAGARADAGGVAGRVARVDLRWPDGVPDGGRHGFTAAHRERLENALPDMAARIAGALPAGARRVLVLGFEELMYAPLRLAHALERTVDAEVRYSTTTRSPVLAVDDPGYAIRTRLVFPAHDDPADGPGERYAYNVAGGGFDAVVAVVDSAADTPALHACDGLPARLAAHVPHVLLAVVPSYVPRTPHASERPSMLSEPLRGPDFSSYAADEVGWLLQDLSDVTLEAPTEEREEAIQSGGAHYAESLPVEYQPSEQYQELFHAALATSAARLARAVGAVTELVLTERSPRPVLVSLARAGTPVGILMRRWARFRHGLDLPHYAVSIVRGRGIDANALRWLAGRHDPADVVFVDGWTGKGAITRELAAALRAFEASDGITGFDPEIAVLADPGSCVRTYGTRDDFLIPSACLNSTVSGLISRTVLRADLVGPHDFHGAKFYRELAGADLSTAFLDAVSARFPDVADTVDAQTKELLAADRTPTWEGWAAVERISEEYGIHDVNLVKPGVGETTRVMLRRVPWKVLARAGAGADLDHVRLLAEQRGVPVEESADLPYTCVGLIHPKYTRGATGADGKAVAL</sequence>
<dbReference type="InterPro" id="IPR022537">
    <property type="entry name" value="TRSP_dom"/>
</dbReference>
<evidence type="ECO:0000313" key="5">
    <source>
        <dbReference type="EMBL" id="ANB06194.1"/>
    </source>
</evidence>
<feature type="domain" description="Cysteine protease StiP N-terminal" evidence="1">
    <location>
        <begin position="469"/>
        <end position="719"/>
    </location>
</feature>